<dbReference type="RefSeq" id="WP_340290939.1">
    <property type="nucleotide sequence ID" value="NZ_JBBEOI010000026.1"/>
</dbReference>
<reference evidence="5" key="1">
    <citation type="journal article" date="2019" name="Int. J. Syst. Evol. Microbiol.">
        <title>The Global Catalogue of Microorganisms (GCM) 10K type strain sequencing project: providing services to taxonomists for standard genome sequencing and annotation.</title>
        <authorList>
            <consortium name="The Broad Institute Genomics Platform"/>
            <consortium name="The Broad Institute Genome Sequencing Center for Infectious Disease"/>
            <person name="Wu L."/>
            <person name="Ma J."/>
        </authorList>
    </citation>
    <scope>NUCLEOTIDE SEQUENCE [LARGE SCALE GENOMIC DNA]</scope>
    <source>
        <strain evidence="5">NCAIM B.02333</strain>
    </source>
</reference>
<dbReference type="PANTHER" id="PTHR13832:SF827">
    <property type="entry name" value="PROTEIN PHOSPHATASE 1L"/>
    <property type="match status" value="1"/>
</dbReference>
<comment type="caution">
    <text evidence="4">The sequence shown here is derived from an EMBL/GenBank/DDBJ whole genome shotgun (WGS) entry which is preliminary data.</text>
</comment>
<dbReference type="SUPFAM" id="SSF81606">
    <property type="entry name" value="PP2C-like"/>
    <property type="match status" value="1"/>
</dbReference>
<dbReference type="CDD" id="cd00143">
    <property type="entry name" value="PP2Cc"/>
    <property type="match status" value="1"/>
</dbReference>
<dbReference type="Pfam" id="PF13672">
    <property type="entry name" value="PP2C_2"/>
    <property type="match status" value="1"/>
</dbReference>
<dbReference type="EMBL" id="JBHRWW010000012">
    <property type="protein sequence ID" value="MFC3689662.1"/>
    <property type="molecule type" value="Genomic_DNA"/>
</dbReference>
<dbReference type="Proteomes" id="UP001595685">
    <property type="component" value="Unassembled WGS sequence"/>
</dbReference>
<dbReference type="InterPro" id="IPR015655">
    <property type="entry name" value="PP2C"/>
</dbReference>
<feature type="compositionally biased region" description="Acidic residues" evidence="1">
    <location>
        <begin position="288"/>
        <end position="299"/>
    </location>
</feature>
<dbReference type="Gene3D" id="3.60.40.10">
    <property type="entry name" value="PPM-type phosphatase domain"/>
    <property type="match status" value="1"/>
</dbReference>
<name>A0ABV7WL70_9MICO</name>
<feature type="compositionally biased region" description="Low complexity" evidence="1">
    <location>
        <begin position="253"/>
        <end position="287"/>
    </location>
</feature>
<feature type="domain" description="PPM-type phosphatase" evidence="3">
    <location>
        <begin position="6"/>
        <end position="238"/>
    </location>
</feature>
<organism evidence="4 5">
    <name type="scientific">Aquipuribacter hungaricus</name>
    <dbReference type="NCBI Taxonomy" id="545624"/>
    <lineage>
        <taxon>Bacteria</taxon>
        <taxon>Bacillati</taxon>
        <taxon>Actinomycetota</taxon>
        <taxon>Actinomycetes</taxon>
        <taxon>Micrococcales</taxon>
        <taxon>Intrasporangiaceae</taxon>
        <taxon>Aquipuribacter</taxon>
    </lineage>
</organism>
<dbReference type="PANTHER" id="PTHR13832">
    <property type="entry name" value="PROTEIN PHOSPHATASE 2C"/>
    <property type="match status" value="1"/>
</dbReference>
<dbReference type="SMART" id="SM00332">
    <property type="entry name" value="PP2Cc"/>
    <property type="match status" value="1"/>
</dbReference>
<proteinExistence type="predicted"/>
<accession>A0ABV7WL70</accession>
<dbReference type="InterPro" id="IPR036457">
    <property type="entry name" value="PPM-type-like_dom_sf"/>
</dbReference>
<keyword evidence="5" id="KW-1185">Reference proteome</keyword>
<dbReference type="InterPro" id="IPR001932">
    <property type="entry name" value="PPM-type_phosphatase-like_dom"/>
</dbReference>
<keyword evidence="2" id="KW-0472">Membrane</keyword>
<dbReference type="EC" id="3.1.3.16" evidence="4"/>
<evidence type="ECO:0000313" key="4">
    <source>
        <dbReference type="EMBL" id="MFC3689662.1"/>
    </source>
</evidence>
<sequence length="411" mass="43428">MSTALRYAARSDVGLVRTKNEDSGYAGPHLLVVADGMGGHAGGDVASSLAVGTLADLDGEALGSTEAQTRLAERLRTTNTALQERVRVQPELAGMGTTVTALLRAGSRIVLAHIGDSRAYLLRDGDLVKVTTDHTYVQSLVEAGRISEEEAENHPQRNVVMRVLTGEHGDEPDLSVREGRPGDRWLLCSDGLSGFVSHDTLHDTLAAGDDPATTAEALVRLAMRSGAPDNVTVIVADVVDLDTPPSTAPQVVGAAAARTRGRTPTTPADDSPAARAASLGREPAAPGEDGDDADDDDDPSPVRRWVPWLVALLVALGLAGAVWAGWSWSQEQYFVGVTGTEGGEEVVAVFRGLTQDVGPLRLSTVEETTDVAVADLPFFQRGIVTEGIQADDRDEALRIVRDLRAQLETEP</sequence>
<evidence type="ECO:0000256" key="1">
    <source>
        <dbReference type="SAM" id="MobiDB-lite"/>
    </source>
</evidence>
<protein>
    <submittedName>
        <fullName evidence="4">PP2C family protein-serine/threonine phosphatase</fullName>
        <ecNumber evidence="4">3.1.3.16</ecNumber>
    </submittedName>
</protein>
<keyword evidence="2" id="KW-0812">Transmembrane</keyword>
<keyword evidence="4" id="KW-0378">Hydrolase</keyword>
<evidence type="ECO:0000256" key="2">
    <source>
        <dbReference type="SAM" id="Phobius"/>
    </source>
</evidence>
<keyword evidence="2" id="KW-1133">Transmembrane helix</keyword>
<dbReference type="PROSITE" id="PS51746">
    <property type="entry name" value="PPM_2"/>
    <property type="match status" value="1"/>
</dbReference>
<evidence type="ECO:0000313" key="5">
    <source>
        <dbReference type="Proteomes" id="UP001595685"/>
    </source>
</evidence>
<feature type="region of interest" description="Disordered" evidence="1">
    <location>
        <begin position="242"/>
        <end position="300"/>
    </location>
</feature>
<dbReference type="SMART" id="SM00331">
    <property type="entry name" value="PP2C_SIG"/>
    <property type="match status" value="1"/>
</dbReference>
<evidence type="ECO:0000259" key="3">
    <source>
        <dbReference type="PROSITE" id="PS51746"/>
    </source>
</evidence>
<feature type="transmembrane region" description="Helical" evidence="2">
    <location>
        <begin position="305"/>
        <end position="326"/>
    </location>
</feature>
<dbReference type="GO" id="GO:0004722">
    <property type="term" value="F:protein serine/threonine phosphatase activity"/>
    <property type="evidence" value="ECO:0007669"/>
    <property type="project" value="UniProtKB-EC"/>
</dbReference>
<gene>
    <name evidence="4" type="ORF">ACFOLH_15040</name>
</gene>